<dbReference type="Gene3D" id="1.10.260.40">
    <property type="entry name" value="lambda repressor-like DNA-binding domains"/>
    <property type="match status" value="1"/>
</dbReference>
<dbReference type="AlphaFoldDB" id="A0A239CKX6"/>
<keyword evidence="2" id="KW-0238">DNA-binding</keyword>
<sequence>MDLGGRIRERIYALGLSQAELARRVGISQPSINHLIKSGAQGSKHLHSIARVLKTTPEYLAGQTDDPSAGYVPAPSPEMVASELGIVPIREIDLRFGMGATDLEVPVTTTVRHFSRDWIKQYTGASPDHLYFAQGIGDSMAPTILDTDLLLIDASERDLRLADKIWAIAYGHSGMVKRLRSMADGSVKILSDNQAVPPELAYDGELHILGRVVAVMRKI</sequence>
<evidence type="ECO:0000256" key="3">
    <source>
        <dbReference type="ARBA" id="ARBA00023163"/>
    </source>
</evidence>
<evidence type="ECO:0000256" key="2">
    <source>
        <dbReference type="ARBA" id="ARBA00023125"/>
    </source>
</evidence>
<evidence type="ECO:0000256" key="1">
    <source>
        <dbReference type="ARBA" id="ARBA00023015"/>
    </source>
</evidence>
<dbReference type="GO" id="GO:0003677">
    <property type="term" value="F:DNA binding"/>
    <property type="evidence" value="ECO:0007669"/>
    <property type="project" value="UniProtKB-KW"/>
</dbReference>
<dbReference type="InterPro" id="IPR001387">
    <property type="entry name" value="Cro/C1-type_HTH"/>
</dbReference>
<dbReference type="CDD" id="cd00093">
    <property type="entry name" value="HTH_XRE"/>
    <property type="match status" value="1"/>
</dbReference>
<name>A0A239CKX6_9SPHN</name>
<evidence type="ECO:0000313" key="5">
    <source>
        <dbReference type="EMBL" id="SNS20825.1"/>
    </source>
</evidence>
<keyword evidence="3" id="KW-0804">Transcription</keyword>
<keyword evidence="1" id="KW-0805">Transcription regulation</keyword>
<reference evidence="6" key="1">
    <citation type="submission" date="2017-06" db="EMBL/GenBank/DDBJ databases">
        <authorList>
            <person name="Varghese N."/>
            <person name="Submissions S."/>
        </authorList>
    </citation>
    <scope>NUCLEOTIDE SEQUENCE [LARGE SCALE GENOMIC DNA]</scope>
    <source>
        <strain evidence="6">LNB2</strain>
    </source>
</reference>
<dbReference type="SUPFAM" id="SSF47413">
    <property type="entry name" value="lambda repressor-like DNA-binding domains"/>
    <property type="match status" value="1"/>
</dbReference>
<keyword evidence="6" id="KW-1185">Reference proteome</keyword>
<dbReference type="Pfam" id="PF00717">
    <property type="entry name" value="Peptidase_S24"/>
    <property type="match status" value="1"/>
</dbReference>
<dbReference type="PROSITE" id="PS50943">
    <property type="entry name" value="HTH_CROC1"/>
    <property type="match status" value="1"/>
</dbReference>
<organism evidence="5 6">
    <name type="scientific">Edaphosphingomonas laterariae</name>
    <dbReference type="NCBI Taxonomy" id="861865"/>
    <lineage>
        <taxon>Bacteria</taxon>
        <taxon>Pseudomonadati</taxon>
        <taxon>Pseudomonadota</taxon>
        <taxon>Alphaproteobacteria</taxon>
        <taxon>Sphingomonadales</taxon>
        <taxon>Rhizorhabdaceae</taxon>
        <taxon>Edaphosphingomonas</taxon>
    </lineage>
</organism>
<dbReference type="InterPro" id="IPR010982">
    <property type="entry name" value="Lambda_DNA-bd_dom_sf"/>
</dbReference>
<dbReference type="Gene3D" id="2.10.109.10">
    <property type="entry name" value="Umud Fragment, subunit A"/>
    <property type="match status" value="1"/>
</dbReference>
<evidence type="ECO:0000313" key="6">
    <source>
        <dbReference type="Proteomes" id="UP000198281"/>
    </source>
</evidence>
<protein>
    <submittedName>
        <fullName evidence="5">Phage repressor protein C, contains Cro/C1-type HTH and peptisase s24 domains</fullName>
    </submittedName>
</protein>
<dbReference type="EMBL" id="FZOS01000002">
    <property type="protein sequence ID" value="SNS20825.1"/>
    <property type="molecule type" value="Genomic_DNA"/>
</dbReference>
<proteinExistence type="predicted"/>
<evidence type="ECO:0000259" key="4">
    <source>
        <dbReference type="PROSITE" id="PS50943"/>
    </source>
</evidence>
<dbReference type="InterPro" id="IPR036286">
    <property type="entry name" value="LexA/Signal_pep-like_sf"/>
</dbReference>
<dbReference type="Proteomes" id="UP000198281">
    <property type="component" value="Unassembled WGS sequence"/>
</dbReference>
<dbReference type="PANTHER" id="PTHR40661:SF3">
    <property type="entry name" value="FELS-1 PROPHAGE TRANSCRIPTIONAL REGULATOR"/>
    <property type="match status" value="1"/>
</dbReference>
<dbReference type="InterPro" id="IPR015927">
    <property type="entry name" value="Peptidase_S24_S26A/B/C"/>
</dbReference>
<gene>
    <name evidence="5" type="ORF">SAMN06295912_102271</name>
</gene>
<accession>A0A239CKX6</accession>
<dbReference type="PANTHER" id="PTHR40661">
    <property type="match status" value="1"/>
</dbReference>
<feature type="domain" description="HTH cro/C1-type" evidence="4">
    <location>
        <begin position="7"/>
        <end position="60"/>
    </location>
</feature>
<dbReference type="RefSeq" id="WP_179220703.1">
    <property type="nucleotide sequence ID" value="NZ_FZOS01000002.1"/>
</dbReference>
<dbReference type="SUPFAM" id="SSF51306">
    <property type="entry name" value="LexA/Signal peptidase"/>
    <property type="match status" value="1"/>
</dbReference>
<dbReference type="InterPro" id="IPR039418">
    <property type="entry name" value="LexA-like"/>
</dbReference>
<dbReference type="SMART" id="SM00530">
    <property type="entry name" value="HTH_XRE"/>
    <property type="match status" value="1"/>
</dbReference>
<dbReference type="CDD" id="cd06529">
    <property type="entry name" value="S24_LexA-like"/>
    <property type="match status" value="1"/>
</dbReference>
<dbReference type="Pfam" id="PF01381">
    <property type="entry name" value="HTH_3"/>
    <property type="match status" value="1"/>
</dbReference>